<protein>
    <recommendedName>
        <fullName evidence="4">Glycosyltransferase</fullName>
        <ecNumber evidence="4">2.4.1.-</ecNumber>
    </recommendedName>
</protein>
<dbReference type="FunFam" id="3.40.50.2000:FF:000061">
    <property type="entry name" value="UDP-glycosyltransferase 83A1"/>
    <property type="match status" value="1"/>
</dbReference>
<proteinExistence type="inferred from homology"/>
<evidence type="ECO:0000313" key="6">
    <source>
        <dbReference type="Proteomes" id="UP000631114"/>
    </source>
</evidence>
<gene>
    <name evidence="5" type="ORF">IFM89_004583</name>
</gene>
<organism evidence="5 6">
    <name type="scientific">Coptis chinensis</name>
    <dbReference type="NCBI Taxonomy" id="261450"/>
    <lineage>
        <taxon>Eukaryota</taxon>
        <taxon>Viridiplantae</taxon>
        <taxon>Streptophyta</taxon>
        <taxon>Embryophyta</taxon>
        <taxon>Tracheophyta</taxon>
        <taxon>Spermatophyta</taxon>
        <taxon>Magnoliopsida</taxon>
        <taxon>Ranunculales</taxon>
        <taxon>Ranunculaceae</taxon>
        <taxon>Coptidoideae</taxon>
        <taxon>Coptis</taxon>
    </lineage>
</organism>
<dbReference type="InterPro" id="IPR002213">
    <property type="entry name" value="UDP_glucos_trans"/>
</dbReference>
<dbReference type="OrthoDB" id="5835829at2759"/>
<evidence type="ECO:0000256" key="4">
    <source>
        <dbReference type="RuleBase" id="RU362057"/>
    </source>
</evidence>
<comment type="similarity">
    <text evidence="1 3">Belongs to the UDP-glycosyltransferase family.</text>
</comment>
<evidence type="ECO:0000256" key="1">
    <source>
        <dbReference type="ARBA" id="ARBA00009995"/>
    </source>
</evidence>
<evidence type="ECO:0000313" key="5">
    <source>
        <dbReference type="EMBL" id="KAF9591529.1"/>
    </source>
</evidence>
<dbReference type="EMBL" id="JADFTS010000008">
    <property type="protein sequence ID" value="KAF9591529.1"/>
    <property type="molecule type" value="Genomic_DNA"/>
</dbReference>
<dbReference type="PROSITE" id="PS00018">
    <property type="entry name" value="EF_HAND_1"/>
    <property type="match status" value="1"/>
</dbReference>
<reference evidence="5 6" key="1">
    <citation type="submission" date="2020-10" db="EMBL/GenBank/DDBJ databases">
        <title>The Coptis chinensis genome and diversification of protoberbering-type alkaloids.</title>
        <authorList>
            <person name="Wang B."/>
            <person name="Shu S."/>
            <person name="Song C."/>
            <person name="Liu Y."/>
        </authorList>
    </citation>
    <scope>NUCLEOTIDE SEQUENCE [LARGE SCALE GENOMIC DNA]</scope>
    <source>
        <strain evidence="5">HL-2020</strain>
        <tissue evidence="5">Leaf</tissue>
    </source>
</reference>
<dbReference type="GO" id="GO:0080044">
    <property type="term" value="F:quercetin 7-O-glucosyltransferase activity"/>
    <property type="evidence" value="ECO:0007669"/>
    <property type="project" value="TreeGrafter"/>
</dbReference>
<keyword evidence="6" id="KW-1185">Reference proteome</keyword>
<dbReference type="InterPro" id="IPR018247">
    <property type="entry name" value="EF_Hand_1_Ca_BS"/>
</dbReference>
<dbReference type="FunFam" id="3.40.50.2000:FF:000108">
    <property type="entry name" value="UDP-glycosyltransferase 83A1"/>
    <property type="match status" value="1"/>
</dbReference>
<dbReference type="Gene3D" id="3.40.50.2000">
    <property type="entry name" value="Glycogen Phosphorylase B"/>
    <property type="match status" value="2"/>
</dbReference>
<keyword evidence="3" id="KW-0328">Glycosyltransferase</keyword>
<name>A0A835H3H6_9MAGN</name>
<dbReference type="PROSITE" id="PS00375">
    <property type="entry name" value="UDPGT"/>
    <property type="match status" value="1"/>
</dbReference>
<comment type="caution">
    <text evidence="5">The sequence shown here is derived from an EMBL/GenBank/DDBJ whole genome shotgun (WGS) entry which is preliminary data.</text>
</comment>
<sequence length="459" mass="52017">MEKVPHVLVVSLPAQGHVMPLMEFSHQLVEYGVKVTFVNAEFIHQKLVFTLLDHKEDQKDRRIHLVSFSDELDLNDDRTDSQKYVDFMSRDMEVHLEKLIKKINESGNEKIDCVVADPNLGWGLEFTEKLGIKRAAFWPASLGFLAFMLHVPKLVEAGDIDDKGYPLKEEVIRLPHSMPAMSNTDLLCSDGRSDDNTIREMLLQYIQNVNKGAKVANWILCNSFRELEPASCDFIPNILSIGPLLASEQLGHPTGHLLPEDSTCITWLDQQPVQSVVYFAFGSTTTFNQSQFNELVHGLELVNRPFLWVVRPGLTDELSPLNSDSFKDTIAYHGKIVSWAPQRKVLAHPSIACFVTHCGWNSTVDGVSMGVPLLCWPYLADQFHNRNYICDIWKVGLRLDKDENGIITRSEIKTKVQKLLGDEGIRSRANNFKDMGKRSVSEGGLSSNNFKDFINWIKF</sequence>
<accession>A0A835H3H6</accession>
<keyword evidence="2 3" id="KW-0808">Transferase</keyword>
<evidence type="ECO:0000256" key="3">
    <source>
        <dbReference type="RuleBase" id="RU003718"/>
    </source>
</evidence>
<dbReference type="PANTHER" id="PTHR11926:SF1412">
    <property type="entry name" value="UDP-GLYCOSYLTRANSFERASE 83A1-LIKE"/>
    <property type="match status" value="1"/>
</dbReference>
<dbReference type="PANTHER" id="PTHR11926">
    <property type="entry name" value="GLUCOSYL/GLUCURONOSYL TRANSFERASES"/>
    <property type="match status" value="1"/>
</dbReference>
<dbReference type="InterPro" id="IPR035595">
    <property type="entry name" value="UDP_glycos_trans_CS"/>
</dbReference>
<dbReference type="EC" id="2.4.1.-" evidence="4"/>
<dbReference type="Pfam" id="PF00201">
    <property type="entry name" value="UDPGT"/>
    <property type="match status" value="1"/>
</dbReference>
<dbReference type="GO" id="GO:0080043">
    <property type="term" value="F:quercetin 3-O-glucosyltransferase activity"/>
    <property type="evidence" value="ECO:0007669"/>
    <property type="project" value="TreeGrafter"/>
</dbReference>
<dbReference type="AlphaFoldDB" id="A0A835H3H6"/>
<dbReference type="Proteomes" id="UP000631114">
    <property type="component" value="Unassembled WGS sequence"/>
</dbReference>
<dbReference type="SUPFAM" id="SSF53756">
    <property type="entry name" value="UDP-Glycosyltransferase/glycogen phosphorylase"/>
    <property type="match status" value="1"/>
</dbReference>
<dbReference type="CDD" id="cd03784">
    <property type="entry name" value="GT1_Gtf-like"/>
    <property type="match status" value="1"/>
</dbReference>
<evidence type="ECO:0000256" key="2">
    <source>
        <dbReference type="ARBA" id="ARBA00022679"/>
    </source>
</evidence>